<dbReference type="EnsemblPlants" id="OB02G32370.1">
    <property type="protein sequence ID" value="OB02G32370.1"/>
    <property type="gene ID" value="OB02G32370"/>
</dbReference>
<evidence type="ECO:0000313" key="3">
    <source>
        <dbReference type="Proteomes" id="UP000006038"/>
    </source>
</evidence>
<keyword evidence="1" id="KW-1133">Transmembrane helix</keyword>
<evidence type="ECO:0000256" key="1">
    <source>
        <dbReference type="SAM" id="Phobius"/>
    </source>
</evidence>
<feature type="transmembrane region" description="Helical" evidence="1">
    <location>
        <begin position="70"/>
        <end position="88"/>
    </location>
</feature>
<accession>J3LF20</accession>
<dbReference type="STRING" id="4533.J3LF20"/>
<reference evidence="2" key="1">
    <citation type="submission" date="2013-04" db="UniProtKB">
        <authorList>
            <consortium name="EnsemblPlants"/>
        </authorList>
    </citation>
    <scope>IDENTIFICATION</scope>
</reference>
<keyword evidence="3" id="KW-1185">Reference proteome</keyword>
<dbReference type="Proteomes" id="UP000006038">
    <property type="component" value="Unassembled WGS sequence"/>
</dbReference>
<dbReference type="HOGENOM" id="CLU_2487013_0_0_1"/>
<protein>
    <submittedName>
        <fullName evidence="2">Uncharacterized protein</fullName>
    </submittedName>
</protein>
<keyword evidence="1" id="KW-0812">Transmembrane</keyword>
<feature type="transmembrane region" description="Helical" evidence="1">
    <location>
        <begin position="47"/>
        <end position="64"/>
    </location>
</feature>
<dbReference type="Gramene" id="OB02G32370.1">
    <property type="protein sequence ID" value="OB02G32370.1"/>
    <property type="gene ID" value="OB02G32370"/>
</dbReference>
<sequence length="94" mass="10415">MCLEIYVPGALQWLGGSSADGNGGGVDGTSAYPKKYDLDRQVHFRRATNYFFLVVVYFSFSPFLPYQATSVLVMLIVVVGVTMAKGGVKDRWRK</sequence>
<evidence type="ECO:0000313" key="2">
    <source>
        <dbReference type="EnsemblPlants" id="OB02G32370.1"/>
    </source>
</evidence>
<dbReference type="AlphaFoldDB" id="J3LF20"/>
<name>J3LF20_ORYBR</name>
<proteinExistence type="predicted"/>
<organism evidence="2">
    <name type="scientific">Oryza brachyantha</name>
    <name type="common">malo sina</name>
    <dbReference type="NCBI Taxonomy" id="4533"/>
    <lineage>
        <taxon>Eukaryota</taxon>
        <taxon>Viridiplantae</taxon>
        <taxon>Streptophyta</taxon>
        <taxon>Embryophyta</taxon>
        <taxon>Tracheophyta</taxon>
        <taxon>Spermatophyta</taxon>
        <taxon>Magnoliopsida</taxon>
        <taxon>Liliopsida</taxon>
        <taxon>Poales</taxon>
        <taxon>Poaceae</taxon>
        <taxon>BOP clade</taxon>
        <taxon>Oryzoideae</taxon>
        <taxon>Oryzeae</taxon>
        <taxon>Oryzinae</taxon>
        <taxon>Oryza</taxon>
    </lineage>
</organism>
<dbReference type="eggNOG" id="KOG0206">
    <property type="taxonomic scope" value="Eukaryota"/>
</dbReference>
<keyword evidence="1" id="KW-0472">Membrane</keyword>